<organism evidence="6 7">
    <name type="scientific">Halococcus salifodinae DSM 8989</name>
    <dbReference type="NCBI Taxonomy" id="1227456"/>
    <lineage>
        <taxon>Archaea</taxon>
        <taxon>Methanobacteriati</taxon>
        <taxon>Methanobacteriota</taxon>
        <taxon>Stenosarchaea group</taxon>
        <taxon>Halobacteria</taxon>
        <taxon>Halobacteriales</taxon>
        <taxon>Halococcaceae</taxon>
        <taxon>Halococcus</taxon>
    </lineage>
</organism>
<keyword evidence="7" id="KW-1185">Reference proteome</keyword>
<evidence type="ECO:0000256" key="2">
    <source>
        <dbReference type="ARBA" id="ARBA00023239"/>
    </source>
</evidence>
<feature type="compositionally biased region" description="Basic and acidic residues" evidence="3">
    <location>
        <begin position="1"/>
        <end position="23"/>
    </location>
</feature>
<feature type="region of interest" description="Disordered" evidence="3">
    <location>
        <begin position="1"/>
        <end position="40"/>
    </location>
</feature>
<dbReference type="Proteomes" id="UP000011625">
    <property type="component" value="Unassembled WGS sequence"/>
</dbReference>
<evidence type="ECO:0000256" key="1">
    <source>
        <dbReference type="ARBA" id="ARBA00010986"/>
    </source>
</evidence>
<reference evidence="6 7" key="1">
    <citation type="journal article" date="2014" name="PLoS Genet.">
        <title>Phylogenetically driven sequencing of extremely halophilic archaea reveals strategies for static and dynamic osmo-response.</title>
        <authorList>
            <person name="Becker E.A."/>
            <person name="Seitzer P.M."/>
            <person name="Tritt A."/>
            <person name="Larsen D."/>
            <person name="Krusor M."/>
            <person name="Yao A.I."/>
            <person name="Wu D."/>
            <person name="Madern D."/>
            <person name="Eisen J.A."/>
            <person name="Darling A.E."/>
            <person name="Facciotti M.T."/>
        </authorList>
    </citation>
    <scope>NUCLEOTIDE SEQUENCE [LARGE SCALE GENOMIC DNA]</scope>
    <source>
        <strain evidence="6 7">DSM 8989</strain>
    </source>
</reference>
<dbReference type="AlphaFoldDB" id="M0MS28"/>
<feature type="domain" description="D-galactarate/Altronate dehydratase C-terminal" evidence="5">
    <location>
        <begin position="281"/>
        <end position="368"/>
    </location>
</feature>
<dbReference type="PATRIC" id="fig|1227456.3.peg.4047"/>
<gene>
    <name evidence="6" type="ORF">C450_20011</name>
</gene>
<dbReference type="GO" id="GO:0016829">
    <property type="term" value="F:lyase activity"/>
    <property type="evidence" value="ECO:0007669"/>
    <property type="project" value="UniProtKB-KW"/>
</dbReference>
<evidence type="ECO:0000259" key="5">
    <source>
        <dbReference type="Pfam" id="PF20629"/>
    </source>
</evidence>
<dbReference type="STRING" id="1227456.C450_20011"/>
<proteinExistence type="inferred from homology"/>
<comment type="similarity">
    <text evidence="1">Belongs to the UxaA family.</text>
</comment>
<name>M0MS28_9EURY</name>
<dbReference type="InterPro" id="IPR007392">
    <property type="entry name" value="GD_AH_second"/>
</dbReference>
<dbReference type="Pfam" id="PF04295">
    <property type="entry name" value="GD_AH_second"/>
    <property type="match status" value="1"/>
</dbReference>
<dbReference type="EMBL" id="AOME01000100">
    <property type="protein sequence ID" value="EMA48173.1"/>
    <property type="molecule type" value="Genomic_DNA"/>
</dbReference>
<evidence type="ECO:0000259" key="4">
    <source>
        <dbReference type="Pfam" id="PF04295"/>
    </source>
</evidence>
<dbReference type="PANTHER" id="PTHR30536:SF5">
    <property type="entry name" value="ALTRONATE DEHYDRATASE"/>
    <property type="match status" value="1"/>
</dbReference>
<evidence type="ECO:0000313" key="6">
    <source>
        <dbReference type="EMBL" id="EMA48173.1"/>
    </source>
</evidence>
<dbReference type="GO" id="GO:0019698">
    <property type="term" value="P:D-galacturonate catabolic process"/>
    <property type="evidence" value="ECO:0007669"/>
    <property type="project" value="TreeGrafter"/>
</dbReference>
<dbReference type="PANTHER" id="PTHR30536">
    <property type="entry name" value="ALTRONATE/GALACTARATE DEHYDRATASE"/>
    <property type="match status" value="1"/>
</dbReference>
<evidence type="ECO:0000256" key="3">
    <source>
        <dbReference type="SAM" id="MobiDB-lite"/>
    </source>
</evidence>
<dbReference type="Pfam" id="PF20629">
    <property type="entry name" value="GD_AH_C"/>
    <property type="match status" value="1"/>
</dbReference>
<protein>
    <submittedName>
        <fullName evidence="6">Altronate dehydratase-like protein</fullName>
    </submittedName>
</protein>
<evidence type="ECO:0000313" key="7">
    <source>
        <dbReference type="Proteomes" id="UP000011625"/>
    </source>
</evidence>
<feature type="domain" description="D-galactarate/Altronate dehydratase second" evidence="4">
    <location>
        <begin position="36"/>
        <end position="161"/>
    </location>
</feature>
<comment type="caution">
    <text evidence="6">The sequence shown here is derived from an EMBL/GenBank/DDBJ whole genome shotgun (WGS) entry which is preliminary data.</text>
</comment>
<accession>M0MS28</accession>
<dbReference type="InterPro" id="IPR048332">
    <property type="entry name" value="GD_AH_C"/>
</dbReference>
<sequence length="404" mass="41038">MSDDRSERMDGALPGDRRARTDGAADASDEIDGPTGYRRGDGSVGIRDRVLVLPSVICSHVVADRIADRVDGAVSTPHDHGCAQLGADADQTERTLVNVARNPNVSGAVVVGLGCEEVQSGDIAAALDELGVPVREVSIQDAGGTDKCLEQGVAAAESLLAGDSSGGTAGTAGADPTRVPVGLGDLTLGVVSGDLAESTVGTADPLVGDLAREVVAAGGRVVAAGVERPVAHPEDARAAAADDTRSAVGALLDRHGDRPAKVTRVRREAADRSFADATRAWGELPIADVLAYGERATHESGLALVDSPSEFATAATGLTAAGAHLVVHVTADGVPAGHPVVPVLKVTGDPTTAGALPDDVDIDASRVDADGLRRAIERVIAGDFCCAERHELTQFAIDRVGPSV</sequence>
<dbReference type="InterPro" id="IPR052172">
    <property type="entry name" value="UxaA_altronate/galactarate_dh"/>
</dbReference>
<dbReference type="RefSeq" id="WP_005046714.1">
    <property type="nucleotide sequence ID" value="NZ_AOME01000100.1"/>
</dbReference>
<keyword evidence="2" id="KW-0456">Lyase</keyword>